<dbReference type="EMBL" id="JAJFZV010000004">
    <property type="protein sequence ID" value="MCC3297076.1"/>
    <property type="molecule type" value="Genomic_DNA"/>
</dbReference>
<accession>A0A9X1MCM5</accession>
<dbReference type="GO" id="GO:0019748">
    <property type="term" value="P:secondary metabolic process"/>
    <property type="evidence" value="ECO:0007669"/>
    <property type="project" value="InterPro"/>
</dbReference>
<sequence>MAAAVTVPEALRLRYVRTRQGREWLDGLPELVETALVDFGMVTDPGAASHSWHGHGALVVPVRSAAGGTPAVLKFPYPHPESATEAAALQLWNGTGAVRLLAQDPAGTALLLERLDPGTTLAGVPVQQAAEVWGGLIRMLSLPSGDDPLWAAVPSVAEHAEQLSDQLPADWEALGRPFERWLLEEALQVCQTRGVVGRRWNRDVLVHADLHCENVLHRLAPHSGWAAIDPQAVLGEPEYAVAPMLWNRLQDLDPEAPEQSLQDRLRLLCDAGGLDPDAAREWSILREVVNAVDYVGEGQHGDAQRSVWVASALAGRSHPGLPPVWELPAA</sequence>
<dbReference type="AlphaFoldDB" id="A0A9X1MCM5"/>
<comment type="caution">
    <text evidence="1">The sequence shown here is derived from an EMBL/GenBank/DDBJ whole genome shotgun (WGS) entry which is preliminary data.</text>
</comment>
<keyword evidence="2" id="KW-1185">Reference proteome</keyword>
<reference evidence="1" key="1">
    <citation type="submission" date="2021-10" db="EMBL/GenBank/DDBJ databases">
        <title>Novel species in genus Arthrobacter.</title>
        <authorList>
            <person name="Liu Y."/>
        </authorList>
    </citation>
    <scope>NUCLEOTIDE SEQUENCE</scope>
    <source>
        <strain evidence="1">Zg-Y453</strain>
    </source>
</reference>
<gene>
    <name evidence="1" type="ORF">LJ757_04550</name>
</gene>
<proteinExistence type="predicted"/>
<dbReference type="SUPFAM" id="SSF56112">
    <property type="entry name" value="Protein kinase-like (PK-like)"/>
    <property type="match status" value="1"/>
</dbReference>
<dbReference type="Proteomes" id="UP001139158">
    <property type="component" value="Unassembled WGS sequence"/>
</dbReference>
<dbReference type="GO" id="GO:0016773">
    <property type="term" value="F:phosphotransferase activity, alcohol group as acceptor"/>
    <property type="evidence" value="ECO:0007669"/>
    <property type="project" value="InterPro"/>
</dbReference>
<evidence type="ECO:0000313" key="1">
    <source>
        <dbReference type="EMBL" id="MCC3297076.1"/>
    </source>
</evidence>
<dbReference type="InterPro" id="IPR011009">
    <property type="entry name" value="Kinase-like_dom_sf"/>
</dbReference>
<dbReference type="Pfam" id="PF04655">
    <property type="entry name" value="APH_6_hur"/>
    <property type="match status" value="1"/>
</dbReference>
<evidence type="ECO:0000313" key="2">
    <source>
        <dbReference type="Proteomes" id="UP001139158"/>
    </source>
</evidence>
<dbReference type="RefSeq" id="WP_227894826.1">
    <property type="nucleotide sequence ID" value="NZ_CP099466.1"/>
</dbReference>
<name>A0A9X1MCM5_9MICC</name>
<organism evidence="1 2">
    <name type="scientific">Arthrobacter caoxuetaonis</name>
    <dbReference type="NCBI Taxonomy" id="2886935"/>
    <lineage>
        <taxon>Bacteria</taxon>
        <taxon>Bacillati</taxon>
        <taxon>Actinomycetota</taxon>
        <taxon>Actinomycetes</taxon>
        <taxon>Micrococcales</taxon>
        <taxon>Micrococcaceae</taxon>
        <taxon>Arthrobacter</taxon>
    </lineage>
</organism>
<dbReference type="InterPro" id="IPR006748">
    <property type="entry name" value="NH2Glyco/OHUrea_AB-resist_kin"/>
</dbReference>
<protein>
    <submittedName>
        <fullName evidence="1">Aminoglycoside phosphotransferase family protein</fullName>
    </submittedName>
</protein>